<evidence type="ECO:0000313" key="2">
    <source>
        <dbReference type="Proteomes" id="UP000074561"/>
    </source>
</evidence>
<dbReference type="KEGG" id="cpra:CPter91_4236"/>
<dbReference type="OrthoDB" id="8776846at2"/>
<dbReference type="RefSeq" id="WP_061943082.1">
    <property type="nucleotide sequence ID" value="NZ_CP013234.1"/>
</dbReference>
<dbReference type="EMBL" id="CP013234">
    <property type="protein sequence ID" value="AMP06551.1"/>
    <property type="molecule type" value="Genomic_DNA"/>
</dbReference>
<reference evidence="1 2" key="1">
    <citation type="submission" date="2015-11" db="EMBL/GenBank/DDBJ databases">
        <title>Exploring the genomic traits of fungus-feeding bacterial genus Collimonas.</title>
        <authorList>
            <person name="Song C."/>
            <person name="Schmidt R."/>
            <person name="de Jager V."/>
            <person name="Krzyzanowska D."/>
            <person name="Jongedijk E."/>
            <person name="Cankar K."/>
            <person name="Beekwilder J."/>
            <person name="van Veen A."/>
            <person name="de Boer W."/>
            <person name="van Veen J.A."/>
            <person name="Garbeva P."/>
        </authorList>
    </citation>
    <scope>NUCLEOTIDE SEQUENCE [LARGE SCALE GENOMIC DNA]</scope>
    <source>
        <strain evidence="1 2">Ter91</strain>
    </source>
</reference>
<organism evidence="1 2">
    <name type="scientific">Collimonas pratensis</name>
    <dbReference type="NCBI Taxonomy" id="279113"/>
    <lineage>
        <taxon>Bacteria</taxon>
        <taxon>Pseudomonadati</taxon>
        <taxon>Pseudomonadota</taxon>
        <taxon>Betaproteobacteria</taxon>
        <taxon>Burkholderiales</taxon>
        <taxon>Oxalobacteraceae</taxon>
        <taxon>Collimonas</taxon>
    </lineage>
</organism>
<dbReference type="AlphaFoldDB" id="A0A127Q973"/>
<proteinExistence type="predicted"/>
<accession>A0A127Q973</accession>
<dbReference type="Proteomes" id="UP000074561">
    <property type="component" value="Chromosome"/>
</dbReference>
<dbReference type="STRING" id="279113.CPter91_4236"/>
<sequence length="112" mass="12472">MAIHSQQAQQDIAHIHLEHAYIMLAGDKESWRASLWNNLTPRVRKMIVWMAGLDGSKAEVPFKSLTALERGKIHCTTRRLMKDLPIILRCAQGGEMSHQFAEAGHASDGIAA</sequence>
<evidence type="ECO:0000313" key="1">
    <source>
        <dbReference type="EMBL" id="AMP06551.1"/>
    </source>
</evidence>
<dbReference type="PATRIC" id="fig|279113.9.peg.4204"/>
<protein>
    <submittedName>
        <fullName evidence="1">Uncharacterized protein</fullName>
    </submittedName>
</protein>
<name>A0A127Q973_9BURK</name>
<gene>
    <name evidence="1" type="ORF">CPter91_4236</name>
</gene>